<evidence type="ECO:0000313" key="8">
    <source>
        <dbReference type="EMBL" id="BCS88087.1"/>
    </source>
</evidence>
<evidence type="ECO:0000256" key="2">
    <source>
        <dbReference type="ARBA" id="ARBA00008072"/>
    </source>
</evidence>
<protein>
    <submittedName>
        <fullName evidence="8">2,3-butanediol dehydrogenase</fullName>
    </submittedName>
</protein>
<dbReference type="InterPro" id="IPR020843">
    <property type="entry name" value="ER"/>
</dbReference>
<dbReference type="Gene3D" id="3.40.50.720">
    <property type="entry name" value="NAD(P)-binding Rossmann-like Domain"/>
    <property type="match status" value="1"/>
</dbReference>
<feature type="domain" description="Enoyl reductase (ER)" evidence="7">
    <location>
        <begin position="12"/>
        <end position="354"/>
    </location>
</feature>
<dbReference type="InterPro" id="IPR002328">
    <property type="entry name" value="ADH_Zn_CS"/>
</dbReference>
<dbReference type="SMART" id="SM00829">
    <property type="entry name" value="PKS_ER"/>
    <property type="match status" value="1"/>
</dbReference>
<dbReference type="InterPro" id="IPR036291">
    <property type="entry name" value="NAD(P)-bd_dom_sf"/>
</dbReference>
<keyword evidence="9" id="KW-1185">Reference proteome</keyword>
<dbReference type="InterPro" id="IPR011032">
    <property type="entry name" value="GroES-like_sf"/>
</dbReference>
<gene>
    <name evidence="8" type="ORF">PSDVSF_13290</name>
</gene>
<dbReference type="PROSITE" id="PS00059">
    <property type="entry name" value="ADH_ZINC"/>
    <property type="match status" value="1"/>
</dbReference>
<keyword evidence="3 6" id="KW-0479">Metal-binding</keyword>
<dbReference type="PANTHER" id="PTHR43161">
    <property type="entry name" value="SORBITOL DEHYDROGENASE"/>
    <property type="match status" value="1"/>
</dbReference>
<dbReference type="Pfam" id="PF00107">
    <property type="entry name" value="ADH_zinc_N"/>
    <property type="match status" value="1"/>
</dbReference>
<sequence>MSETMQAAVWHGQQDVRVETVPVPPTPQPGWVKIKVDWCGICGSDLHEFVAGPIFIPMDAPHPLTGKQGSVILGHEFTGTVVAVGEGVTNVKEGDFVAPDACQHCGECVTCRDGRYNVCEKLAFTGLHNDGAFAKYVNIPAELCYVLPEGVSPEAGALIEPLATGFKAVREAGSILGETVVIIGAGTIGLGTLMAAKAAGAGKTIVLEMSTARTEKAKECGADIVLNPKDCDAIAEIKTLTNGSGADVSFECVGNKFTGPLAVDVLRNAGRAVIVGIFEEPSSFNFFSLSGTDKRVIGTLAYTLKDFQGVSALLANGQLKAEPMITGRIELEDIVEKGFVELINNKDENIKIIVRP</sequence>
<evidence type="ECO:0000256" key="1">
    <source>
        <dbReference type="ARBA" id="ARBA00001947"/>
    </source>
</evidence>
<reference evidence="8" key="1">
    <citation type="journal article" date="2022" name="Arch. Microbiol.">
        <title>Pseudodesulfovibrio sediminis sp. nov., a mesophilic and neutrophilic sulfate-reducing bacterium isolated from sediment of a brackish lake.</title>
        <authorList>
            <person name="Takahashi A."/>
            <person name="Kojima H."/>
            <person name="Watanabe M."/>
            <person name="Fukui M."/>
        </authorList>
    </citation>
    <scope>NUCLEOTIDE SEQUENCE</scope>
    <source>
        <strain evidence="8">SF6</strain>
    </source>
</reference>
<dbReference type="Gene3D" id="3.90.180.10">
    <property type="entry name" value="Medium-chain alcohol dehydrogenases, catalytic domain"/>
    <property type="match status" value="1"/>
</dbReference>
<dbReference type="InterPro" id="IPR013154">
    <property type="entry name" value="ADH-like_N"/>
</dbReference>
<dbReference type="InterPro" id="IPR013149">
    <property type="entry name" value="ADH-like_C"/>
</dbReference>
<comment type="similarity">
    <text evidence="2 6">Belongs to the zinc-containing alcohol dehydrogenase family.</text>
</comment>
<dbReference type="PANTHER" id="PTHR43161:SF26">
    <property type="entry name" value="GALACTITOL 1-PHOSPHATE 5-DEHYDROGENASE"/>
    <property type="match status" value="1"/>
</dbReference>
<dbReference type="RefSeq" id="WP_229595429.1">
    <property type="nucleotide sequence ID" value="NZ_AP024485.1"/>
</dbReference>
<dbReference type="CDD" id="cd08233">
    <property type="entry name" value="butanediol_DH_like"/>
    <property type="match status" value="1"/>
</dbReference>
<evidence type="ECO:0000256" key="5">
    <source>
        <dbReference type="ARBA" id="ARBA00023002"/>
    </source>
</evidence>
<keyword evidence="4 6" id="KW-0862">Zinc</keyword>
<proteinExistence type="inferred from homology"/>
<keyword evidence="5" id="KW-0560">Oxidoreductase</keyword>
<accession>A0ABN6ERM2</accession>
<dbReference type="SUPFAM" id="SSF50129">
    <property type="entry name" value="GroES-like"/>
    <property type="match status" value="1"/>
</dbReference>
<evidence type="ECO:0000313" key="9">
    <source>
        <dbReference type="Proteomes" id="UP001053296"/>
    </source>
</evidence>
<evidence type="ECO:0000259" key="7">
    <source>
        <dbReference type="SMART" id="SM00829"/>
    </source>
</evidence>
<evidence type="ECO:0000256" key="3">
    <source>
        <dbReference type="ARBA" id="ARBA00022723"/>
    </source>
</evidence>
<comment type="cofactor">
    <cofactor evidence="1 6">
        <name>Zn(2+)</name>
        <dbReference type="ChEBI" id="CHEBI:29105"/>
    </cofactor>
</comment>
<evidence type="ECO:0000256" key="4">
    <source>
        <dbReference type="ARBA" id="ARBA00022833"/>
    </source>
</evidence>
<evidence type="ECO:0000256" key="6">
    <source>
        <dbReference type="RuleBase" id="RU361277"/>
    </source>
</evidence>
<name>A0ABN6ERM2_9BACT</name>
<dbReference type="EMBL" id="AP024485">
    <property type="protein sequence ID" value="BCS88087.1"/>
    <property type="molecule type" value="Genomic_DNA"/>
</dbReference>
<dbReference type="Proteomes" id="UP001053296">
    <property type="component" value="Chromosome"/>
</dbReference>
<dbReference type="Pfam" id="PF08240">
    <property type="entry name" value="ADH_N"/>
    <property type="match status" value="1"/>
</dbReference>
<organism evidence="8 9">
    <name type="scientific">Pseudodesulfovibrio sediminis</name>
    <dbReference type="NCBI Taxonomy" id="2810563"/>
    <lineage>
        <taxon>Bacteria</taxon>
        <taxon>Pseudomonadati</taxon>
        <taxon>Thermodesulfobacteriota</taxon>
        <taxon>Desulfovibrionia</taxon>
        <taxon>Desulfovibrionales</taxon>
        <taxon>Desulfovibrionaceae</taxon>
    </lineage>
</organism>
<dbReference type="SUPFAM" id="SSF51735">
    <property type="entry name" value="NAD(P)-binding Rossmann-fold domains"/>
    <property type="match status" value="1"/>
</dbReference>